<sequence>MHYPTQTQTHTHTLLLGAFTPMSFERRQEQGRVLMITGFCSLALLLQFYLGGSQDDFEMRTLMVPDTLVVPDTLEAAVEEWYAQLSEAEQHQTNVQFVSVGNLIALPETGATLIVDVGAHRWSDCLPMLRRLDNAWLIAIEPDVENYMELRERILQVYPDVADRVLLFSVAISDHEGFRAIPFTAYSNTECGRILGSSPEAPEGCGEQIGRKSLPSVSLQTLLGSLPLASMELLFLKIDAEGAGLQVLRSLGSLAANVTAIKVELEEGRNLEETMAYLSSRGFSLDAEQRLTPLLADLDYDDVRYRASSCNSSRSCGCKSNDAAQADCYFYRTSAMLETA</sequence>
<keyword evidence="1" id="KW-1133">Transmembrane helix</keyword>
<evidence type="ECO:0000259" key="2">
    <source>
        <dbReference type="Pfam" id="PF05050"/>
    </source>
</evidence>
<dbReference type="NCBIfam" id="TIGR01444">
    <property type="entry name" value="fkbM_fam"/>
    <property type="match status" value="1"/>
</dbReference>
<evidence type="ECO:0000256" key="1">
    <source>
        <dbReference type="SAM" id="Phobius"/>
    </source>
</evidence>
<reference evidence="3" key="1">
    <citation type="submission" date="2021-02" db="EMBL/GenBank/DDBJ databases">
        <authorList>
            <person name="Dougan E. K."/>
            <person name="Rhodes N."/>
            <person name="Thang M."/>
            <person name="Chan C."/>
        </authorList>
    </citation>
    <scope>NUCLEOTIDE SEQUENCE</scope>
</reference>
<dbReference type="InterPro" id="IPR029063">
    <property type="entry name" value="SAM-dependent_MTases_sf"/>
</dbReference>
<dbReference type="Gene3D" id="3.40.50.150">
    <property type="entry name" value="Vaccinia Virus protein VP39"/>
    <property type="match status" value="1"/>
</dbReference>
<dbReference type="AlphaFoldDB" id="A0A813GIB4"/>
<gene>
    <name evidence="3" type="ORF">PGLA1383_LOCUS43627</name>
</gene>
<keyword evidence="1" id="KW-0472">Membrane</keyword>
<feature type="domain" description="Methyltransferase FkbM" evidence="2">
    <location>
        <begin position="116"/>
        <end position="284"/>
    </location>
</feature>
<dbReference type="EMBL" id="CAJNNV010029018">
    <property type="protein sequence ID" value="CAE8626726.1"/>
    <property type="molecule type" value="Genomic_DNA"/>
</dbReference>
<keyword evidence="4" id="KW-1185">Reference proteome</keyword>
<comment type="caution">
    <text evidence="3">The sequence shown here is derived from an EMBL/GenBank/DDBJ whole genome shotgun (WGS) entry which is preliminary data.</text>
</comment>
<protein>
    <recommendedName>
        <fullName evidence="2">Methyltransferase FkbM domain-containing protein</fullName>
    </recommendedName>
</protein>
<name>A0A813GIB4_POLGL</name>
<dbReference type="Proteomes" id="UP000654075">
    <property type="component" value="Unassembled WGS sequence"/>
</dbReference>
<dbReference type="InterPro" id="IPR006342">
    <property type="entry name" value="FkbM_mtfrase"/>
</dbReference>
<evidence type="ECO:0000313" key="3">
    <source>
        <dbReference type="EMBL" id="CAE8626726.1"/>
    </source>
</evidence>
<evidence type="ECO:0000313" key="4">
    <source>
        <dbReference type="Proteomes" id="UP000654075"/>
    </source>
</evidence>
<dbReference type="OrthoDB" id="407249at2759"/>
<proteinExistence type="predicted"/>
<dbReference type="SUPFAM" id="SSF53335">
    <property type="entry name" value="S-adenosyl-L-methionine-dependent methyltransferases"/>
    <property type="match status" value="1"/>
</dbReference>
<organism evidence="3 4">
    <name type="scientific">Polarella glacialis</name>
    <name type="common">Dinoflagellate</name>
    <dbReference type="NCBI Taxonomy" id="89957"/>
    <lineage>
        <taxon>Eukaryota</taxon>
        <taxon>Sar</taxon>
        <taxon>Alveolata</taxon>
        <taxon>Dinophyceae</taxon>
        <taxon>Suessiales</taxon>
        <taxon>Suessiaceae</taxon>
        <taxon>Polarella</taxon>
    </lineage>
</organism>
<feature type="transmembrane region" description="Helical" evidence="1">
    <location>
        <begin position="33"/>
        <end position="50"/>
    </location>
</feature>
<dbReference type="Pfam" id="PF05050">
    <property type="entry name" value="Methyltransf_21"/>
    <property type="match status" value="1"/>
</dbReference>
<keyword evidence="1" id="KW-0812">Transmembrane</keyword>
<accession>A0A813GIB4</accession>